<sequence length="232" mass="25967">MEGAKVTIGSDSGSRGSPQAHQLNLRAHEVSNEDSDGGPPTQSFRETVALSKGTDLGPPEESASGKTTIRSQIGPTLDRSVETMILSQDIRKGFAISEKDQGERREACEALEKKLNLLTVRTQALEETVGAMKDELRMHKEEIEVLQGTKQDLQNKVEQLENSLRRNNLRVLNVPEGENLKGFVILLIKTALWDIQRIHKDPLKRNPNNSKSQKILINFQTYGLKEKIFSRQ</sequence>
<comment type="caution">
    <text evidence="3">The sequence shown here is derived from an EMBL/GenBank/DDBJ whole genome shotgun (WGS) entry which is preliminary data.</text>
</comment>
<dbReference type="EMBL" id="JANPWB010000014">
    <property type="protein sequence ID" value="KAJ1100576.1"/>
    <property type="molecule type" value="Genomic_DNA"/>
</dbReference>
<evidence type="ECO:0000313" key="3">
    <source>
        <dbReference type="EMBL" id="KAJ1100576.1"/>
    </source>
</evidence>
<dbReference type="InterPro" id="IPR004244">
    <property type="entry name" value="Transposase_22"/>
</dbReference>
<gene>
    <name evidence="3" type="ORF">NDU88_005658</name>
</gene>
<proteinExistence type="predicted"/>
<evidence type="ECO:0000313" key="4">
    <source>
        <dbReference type="Proteomes" id="UP001066276"/>
    </source>
</evidence>
<feature type="coiled-coil region" evidence="1">
    <location>
        <begin position="108"/>
        <end position="170"/>
    </location>
</feature>
<name>A0AAV7MA01_PLEWA</name>
<dbReference type="Gene3D" id="3.30.70.1820">
    <property type="entry name" value="L1 transposable element, RRM domain"/>
    <property type="match status" value="1"/>
</dbReference>
<feature type="region of interest" description="Disordered" evidence="2">
    <location>
        <begin position="1"/>
        <end position="72"/>
    </location>
</feature>
<feature type="compositionally biased region" description="Polar residues" evidence="2">
    <location>
        <begin position="9"/>
        <end position="22"/>
    </location>
</feature>
<dbReference type="AlphaFoldDB" id="A0AAV7MA01"/>
<dbReference type="Proteomes" id="UP001066276">
    <property type="component" value="Chromosome 10"/>
</dbReference>
<evidence type="ECO:0000256" key="1">
    <source>
        <dbReference type="SAM" id="Coils"/>
    </source>
</evidence>
<accession>A0AAV7MA01</accession>
<evidence type="ECO:0000256" key="2">
    <source>
        <dbReference type="SAM" id="MobiDB-lite"/>
    </source>
</evidence>
<dbReference type="PANTHER" id="PTHR11505">
    <property type="entry name" value="L1 TRANSPOSABLE ELEMENT-RELATED"/>
    <property type="match status" value="1"/>
</dbReference>
<keyword evidence="4" id="KW-1185">Reference proteome</keyword>
<protein>
    <submittedName>
        <fullName evidence="3">Uncharacterized protein</fullName>
    </submittedName>
</protein>
<organism evidence="3 4">
    <name type="scientific">Pleurodeles waltl</name>
    <name type="common">Iberian ribbed newt</name>
    <dbReference type="NCBI Taxonomy" id="8319"/>
    <lineage>
        <taxon>Eukaryota</taxon>
        <taxon>Metazoa</taxon>
        <taxon>Chordata</taxon>
        <taxon>Craniata</taxon>
        <taxon>Vertebrata</taxon>
        <taxon>Euteleostomi</taxon>
        <taxon>Amphibia</taxon>
        <taxon>Batrachia</taxon>
        <taxon>Caudata</taxon>
        <taxon>Salamandroidea</taxon>
        <taxon>Salamandridae</taxon>
        <taxon>Pleurodelinae</taxon>
        <taxon>Pleurodeles</taxon>
    </lineage>
</organism>
<keyword evidence="1" id="KW-0175">Coiled coil</keyword>
<reference evidence="3" key="1">
    <citation type="journal article" date="2022" name="bioRxiv">
        <title>Sequencing and chromosome-scale assembly of the giantPleurodeles waltlgenome.</title>
        <authorList>
            <person name="Brown T."/>
            <person name="Elewa A."/>
            <person name="Iarovenko S."/>
            <person name="Subramanian E."/>
            <person name="Araus A.J."/>
            <person name="Petzold A."/>
            <person name="Susuki M."/>
            <person name="Suzuki K.-i.T."/>
            <person name="Hayashi T."/>
            <person name="Toyoda A."/>
            <person name="Oliveira C."/>
            <person name="Osipova E."/>
            <person name="Leigh N.D."/>
            <person name="Simon A."/>
            <person name="Yun M.H."/>
        </authorList>
    </citation>
    <scope>NUCLEOTIDE SEQUENCE</scope>
    <source>
        <strain evidence="3">20211129_DDA</strain>
        <tissue evidence="3">Liver</tissue>
    </source>
</reference>